<sequence length="56" mass="6364">MIVLPDCAHTLCIRCFEDWYELFRTPCSASLAVCCNIVGIRNDCFYSYCICANSLC</sequence>
<evidence type="ECO:0000313" key="1">
    <source>
        <dbReference type="EMBL" id="JAD99111.1"/>
    </source>
</evidence>
<dbReference type="AlphaFoldDB" id="A0A0A9EGE2"/>
<organism evidence="1">
    <name type="scientific">Arundo donax</name>
    <name type="common">Giant reed</name>
    <name type="synonym">Donax arundinaceus</name>
    <dbReference type="NCBI Taxonomy" id="35708"/>
    <lineage>
        <taxon>Eukaryota</taxon>
        <taxon>Viridiplantae</taxon>
        <taxon>Streptophyta</taxon>
        <taxon>Embryophyta</taxon>
        <taxon>Tracheophyta</taxon>
        <taxon>Spermatophyta</taxon>
        <taxon>Magnoliopsida</taxon>
        <taxon>Liliopsida</taxon>
        <taxon>Poales</taxon>
        <taxon>Poaceae</taxon>
        <taxon>PACMAD clade</taxon>
        <taxon>Arundinoideae</taxon>
        <taxon>Arundineae</taxon>
        <taxon>Arundo</taxon>
    </lineage>
</organism>
<proteinExistence type="predicted"/>
<accession>A0A0A9EGE2</accession>
<reference evidence="1" key="2">
    <citation type="journal article" date="2015" name="Data Brief">
        <title>Shoot transcriptome of the giant reed, Arundo donax.</title>
        <authorList>
            <person name="Barrero R.A."/>
            <person name="Guerrero F.D."/>
            <person name="Moolhuijzen P."/>
            <person name="Goolsby J.A."/>
            <person name="Tidwell J."/>
            <person name="Bellgard S.E."/>
            <person name="Bellgard M.I."/>
        </authorList>
    </citation>
    <scope>NUCLEOTIDE SEQUENCE</scope>
    <source>
        <tissue evidence="1">Shoot tissue taken approximately 20 cm above the soil surface</tissue>
    </source>
</reference>
<protein>
    <recommendedName>
        <fullName evidence="2">Zinc finger C3HC4 RING-type domain-containing protein</fullName>
    </recommendedName>
</protein>
<name>A0A0A9EGE2_ARUDO</name>
<evidence type="ECO:0008006" key="2">
    <source>
        <dbReference type="Google" id="ProtNLM"/>
    </source>
</evidence>
<dbReference type="EMBL" id="GBRH01198784">
    <property type="protein sequence ID" value="JAD99111.1"/>
    <property type="molecule type" value="Transcribed_RNA"/>
</dbReference>
<reference evidence="1" key="1">
    <citation type="submission" date="2014-09" db="EMBL/GenBank/DDBJ databases">
        <authorList>
            <person name="Magalhaes I.L.F."/>
            <person name="Oliveira U."/>
            <person name="Santos F.R."/>
            <person name="Vidigal T.H.D.A."/>
            <person name="Brescovit A.D."/>
            <person name="Santos A.J."/>
        </authorList>
    </citation>
    <scope>NUCLEOTIDE SEQUENCE</scope>
    <source>
        <tissue evidence="1">Shoot tissue taken approximately 20 cm above the soil surface</tissue>
    </source>
</reference>